<dbReference type="FunFam" id="2.60.120.920:FF:000004">
    <property type="entry name" value="Butyrophilin subfamily 1 member A1"/>
    <property type="match status" value="1"/>
</dbReference>
<reference evidence="3" key="2">
    <citation type="submission" date="2025-09" db="UniProtKB">
        <authorList>
            <consortium name="Ensembl"/>
        </authorList>
    </citation>
    <scope>IDENTIFICATION</scope>
</reference>
<dbReference type="InterPro" id="IPR001870">
    <property type="entry name" value="B30.2/SPRY"/>
</dbReference>
<protein>
    <recommendedName>
        <fullName evidence="2">B30.2/SPRY domain-containing protein</fullName>
    </recommendedName>
</protein>
<dbReference type="InterPro" id="IPR013320">
    <property type="entry name" value="ConA-like_dom_sf"/>
</dbReference>
<dbReference type="SMART" id="SM00589">
    <property type="entry name" value="PRY"/>
    <property type="match status" value="1"/>
</dbReference>
<dbReference type="InterPro" id="IPR006574">
    <property type="entry name" value="PRY"/>
</dbReference>
<dbReference type="SUPFAM" id="SSF49899">
    <property type="entry name" value="Concanavalin A-like lectins/glucanases"/>
    <property type="match status" value="1"/>
</dbReference>
<evidence type="ECO:0000313" key="4">
    <source>
        <dbReference type="Proteomes" id="UP000694408"/>
    </source>
</evidence>
<dbReference type="PANTHER" id="PTHR24103">
    <property type="entry name" value="E3 UBIQUITIN-PROTEIN LIGASE TRIM"/>
    <property type="match status" value="1"/>
</dbReference>
<feature type="region of interest" description="Disordered" evidence="1">
    <location>
        <begin position="100"/>
        <end position="122"/>
    </location>
</feature>
<feature type="compositionally biased region" description="Basic and acidic residues" evidence="1">
    <location>
        <begin position="100"/>
        <end position="118"/>
    </location>
</feature>
<keyword evidence="4" id="KW-1185">Reference proteome</keyword>
<dbReference type="InterPro" id="IPR003877">
    <property type="entry name" value="SPRY_dom"/>
</dbReference>
<sequence>MLARIWAEFVPIWAEFDGIWAGIYRDLSSSPRGLNPGFFSHGKFLSMSSWWYFPPRFSLFLQFKSPAAQILSNSAQTELLSLPQLQDLKNELEKRQAKKIPEISHQETPEQGQEEKNQQQDVKSSISRCGKVTFQLPLDAAPGLEERVCHFSWRSSALKETLRKLQASVTLDPDTAHPELVLSEDGKSVWRGSSPRQLPDCPERFDHWPFVLGRQGFVSGRHCWHVDVGDGGDWAVGVARDSVPRKGQLSLGPQGGIWALEKWGAQLRALTARKVTPVAPRWLPRRVSVHLDCHSGSVAFLDAEDGALLFVFSRAAFGGERLRPWLWVVGARSRLRVWP</sequence>
<dbReference type="Gene3D" id="2.60.120.920">
    <property type="match status" value="1"/>
</dbReference>
<dbReference type="PRINTS" id="PR01407">
    <property type="entry name" value="BUTYPHLNCDUF"/>
</dbReference>
<evidence type="ECO:0000313" key="3">
    <source>
        <dbReference type="Ensembl" id="ENSJHYP00000003160.1"/>
    </source>
</evidence>
<dbReference type="Ensembl" id="ENSJHYT00000003882.1">
    <property type="protein sequence ID" value="ENSJHYP00000003160.1"/>
    <property type="gene ID" value="ENSJHYG00000002590.1"/>
</dbReference>
<dbReference type="CDD" id="cd12888">
    <property type="entry name" value="SPRY_PRY_TRIM7_like"/>
    <property type="match status" value="1"/>
</dbReference>
<feature type="domain" description="B30.2/SPRY" evidence="2">
    <location>
        <begin position="149"/>
        <end position="339"/>
    </location>
</feature>
<dbReference type="PROSITE" id="PS50188">
    <property type="entry name" value="B302_SPRY"/>
    <property type="match status" value="1"/>
</dbReference>
<accession>A0A8C5IHN2</accession>
<organism evidence="3 4">
    <name type="scientific">Junco hyemalis</name>
    <name type="common">Dark-eyed junco</name>
    <dbReference type="NCBI Taxonomy" id="40217"/>
    <lineage>
        <taxon>Eukaryota</taxon>
        <taxon>Metazoa</taxon>
        <taxon>Chordata</taxon>
        <taxon>Craniata</taxon>
        <taxon>Vertebrata</taxon>
        <taxon>Euteleostomi</taxon>
        <taxon>Archelosauria</taxon>
        <taxon>Archosauria</taxon>
        <taxon>Dinosauria</taxon>
        <taxon>Saurischia</taxon>
        <taxon>Theropoda</taxon>
        <taxon>Coelurosauria</taxon>
        <taxon>Aves</taxon>
        <taxon>Neognathae</taxon>
        <taxon>Neoaves</taxon>
        <taxon>Telluraves</taxon>
        <taxon>Australaves</taxon>
        <taxon>Passeriformes</taxon>
        <taxon>Passerellidae</taxon>
        <taxon>Junco</taxon>
    </lineage>
</organism>
<dbReference type="AlphaFoldDB" id="A0A8C5IHN2"/>
<dbReference type="Proteomes" id="UP000694408">
    <property type="component" value="Unplaced"/>
</dbReference>
<dbReference type="InterPro" id="IPR003879">
    <property type="entry name" value="Butyrophylin_SPRY"/>
</dbReference>
<name>A0A8C5IHN2_JUNHY</name>
<dbReference type="InterPro" id="IPR050143">
    <property type="entry name" value="TRIM/RBCC"/>
</dbReference>
<proteinExistence type="predicted"/>
<dbReference type="SMART" id="SM00449">
    <property type="entry name" value="SPRY"/>
    <property type="match status" value="1"/>
</dbReference>
<reference evidence="3" key="1">
    <citation type="submission" date="2025-08" db="UniProtKB">
        <authorList>
            <consortium name="Ensembl"/>
        </authorList>
    </citation>
    <scope>IDENTIFICATION</scope>
</reference>
<dbReference type="InterPro" id="IPR043136">
    <property type="entry name" value="B30.2/SPRY_sf"/>
</dbReference>
<dbReference type="Pfam" id="PF13765">
    <property type="entry name" value="PRY"/>
    <property type="match status" value="1"/>
</dbReference>
<evidence type="ECO:0000256" key="1">
    <source>
        <dbReference type="SAM" id="MobiDB-lite"/>
    </source>
</evidence>
<evidence type="ECO:0000259" key="2">
    <source>
        <dbReference type="PROSITE" id="PS50188"/>
    </source>
</evidence>
<dbReference type="Pfam" id="PF00622">
    <property type="entry name" value="SPRY"/>
    <property type="match status" value="1"/>
</dbReference>